<evidence type="ECO:0000256" key="5">
    <source>
        <dbReference type="ARBA" id="ARBA00029691"/>
    </source>
</evidence>
<protein>
    <recommendedName>
        <fullName evidence="4 7">Peroxisomal membrane protein PEX14</fullName>
    </recommendedName>
    <alternativeName>
        <fullName evidence="5 7">Peroxin-14</fullName>
    </alternativeName>
</protein>
<dbReference type="PANTHER" id="PTHR23058">
    <property type="entry name" value="PEROXISOMAL MEMBRANE PROTEIN PEX14"/>
    <property type="match status" value="1"/>
</dbReference>
<keyword evidence="3 7" id="KW-0576">Peroxisome</keyword>
<keyword evidence="7" id="KW-0813">Transport</keyword>
<dbReference type="Proteomes" id="UP000777438">
    <property type="component" value="Unassembled WGS sequence"/>
</dbReference>
<feature type="compositionally biased region" description="Pro residues" evidence="8">
    <location>
        <begin position="142"/>
        <end position="151"/>
    </location>
</feature>
<evidence type="ECO:0000256" key="4">
    <source>
        <dbReference type="ARBA" id="ARBA00029502"/>
    </source>
</evidence>
<dbReference type="GO" id="GO:0005102">
    <property type="term" value="F:signaling receptor binding"/>
    <property type="evidence" value="ECO:0007669"/>
    <property type="project" value="TreeGrafter"/>
</dbReference>
<reference evidence="10 11" key="1">
    <citation type="journal article" date="2021" name="Nat. Commun.">
        <title>Genetic determinants of endophytism in the Arabidopsis root mycobiome.</title>
        <authorList>
            <person name="Mesny F."/>
            <person name="Miyauchi S."/>
            <person name="Thiergart T."/>
            <person name="Pickel B."/>
            <person name="Atanasova L."/>
            <person name="Karlsson M."/>
            <person name="Huettel B."/>
            <person name="Barry K.W."/>
            <person name="Haridas S."/>
            <person name="Chen C."/>
            <person name="Bauer D."/>
            <person name="Andreopoulos W."/>
            <person name="Pangilinan J."/>
            <person name="LaButti K."/>
            <person name="Riley R."/>
            <person name="Lipzen A."/>
            <person name="Clum A."/>
            <person name="Drula E."/>
            <person name="Henrissat B."/>
            <person name="Kohler A."/>
            <person name="Grigoriev I.V."/>
            <person name="Martin F.M."/>
            <person name="Hacquard S."/>
        </authorList>
    </citation>
    <scope>NUCLEOTIDE SEQUENCE [LARGE SCALE GENOMIC DNA]</scope>
    <source>
        <strain evidence="10 11">MPI-CAGE-CH-0241</strain>
    </source>
</reference>
<dbReference type="AlphaFoldDB" id="A0A9P9AMH5"/>
<dbReference type="EMBL" id="JAGPYM010000030">
    <property type="protein sequence ID" value="KAH6877305.1"/>
    <property type="molecule type" value="Genomic_DNA"/>
</dbReference>
<evidence type="ECO:0000256" key="7">
    <source>
        <dbReference type="RuleBase" id="RU367032"/>
    </source>
</evidence>
<keyword evidence="7" id="KW-0653">Protein transport</keyword>
<comment type="function">
    <text evidence="7">Component of the PEX13-PEX14 docking complex, a translocon channel that specifically mediates the import of peroxisomal cargo proteins bound to PEX5 receptor. The PEX13-PEX14 docking complex forms a large import pore which can be opened to a diameter of about 9 nm. Mechanistically, PEX5 receptor along with cargo proteins associates with the PEX14 subunit of the PEX13-PEX14 docking complex in the cytosol, leading to the insertion of the receptor into the organelle membrane with the concomitant translocation of the cargo into the peroxisome matrix.</text>
</comment>
<keyword evidence="11" id="KW-1185">Reference proteome</keyword>
<evidence type="ECO:0000313" key="11">
    <source>
        <dbReference type="Proteomes" id="UP000777438"/>
    </source>
</evidence>
<dbReference type="OrthoDB" id="441517at2759"/>
<keyword evidence="2" id="KW-0811">Translocation</keyword>
<evidence type="ECO:0000256" key="3">
    <source>
        <dbReference type="ARBA" id="ARBA00023140"/>
    </source>
</evidence>
<organism evidence="10 11">
    <name type="scientific">Thelonectria olida</name>
    <dbReference type="NCBI Taxonomy" id="1576542"/>
    <lineage>
        <taxon>Eukaryota</taxon>
        <taxon>Fungi</taxon>
        <taxon>Dikarya</taxon>
        <taxon>Ascomycota</taxon>
        <taxon>Pezizomycotina</taxon>
        <taxon>Sordariomycetes</taxon>
        <taxon>Hypocreomycetidae</taxon>
        <taxon>Hypocreales</taxon>
        <taxon>Nectriaceae</taxon>
        <taxon>Thelonectria</taxon>
    </lineage>
</organism>
<sequence>MSDSDSKPDAPSVPSWQRAQPEEAAVESAAAPESSTEGTETDVEIDTQAESTTTEDVVVTPASEEDKLDVARKFLDDENVRDAPRDQKIAFLKSKDIADDDIQTLLGDEPTPSASEPREVPITQPAPQSASTSTQTASAPPTEQPQQPPSSTPDRAPIVTYPEFLAKPARHPPLVTTNRLLNTLYAVVGLSTLVYGTGKSVIQPMVQSQTDARAELHETTARNLDALVAKLEKTVSEIPPPPKKQPTRTSVDGAESEAEDPAELFHRDMGTQTTFPLNTSAKDSKNEATTKRQAEQLAGLTKSLSSLKDGVRSQSEGMQNLKNLMDEFSNDLDSLKFEGKGVSTFDIYGRSRDKEPEDGIRKVKENIRRIKGALLSTRNFPTVTR</sequence>
<feature type="compositionally biased region" description="Low complexity" evidence="8">
    <location>
        <begin position="22"/>
        <end position="38"/>
    </location>
</feature>
<feature type="region of interest" description="Disordered" evidence="8">
    <location>
        <begin position="1"/>
        <end position="157"/>
    </location>
</feature>
<feature type="domain" description="Peroxisome membrane anchor protein Pex14p N-terminal" evidence="9">
    <location>
        <begin position="64"/>
        <end position="107"/>
    </location>
</feature>
<dbReference type="InterPro" id="IPR036388">
    <property type="entry name" value="WH-like_DNA-bd_sf"/>
</dbReference>
<evidence type="ECO:0000256" key="8">
    <source>
        <dbReference type="SAM" id="MobiDB-lite"/>
    </source>
</evidence>
<feature type="compositionally biased region" description="Low complexity" evidence="8">
    <location>
        <begin position="123"/>
        <end position="141"/>
    </location>
</feature>
<keyword evidence="7" id="KW-0472">Membrane</keyword>
<evidence type="ECO:0000313" key="10">
    <source>
        <dbReference type="EMBL" id="KAH6877305.1"/>
    </source>
</evidence>
<dbReference type="InterPro" id="IPR025655">
    <property type="entry name" value="PEX14"/>
</dbReference>
<dbReference type="Gene3D" id="1.10.10.10">
    <property type="entry name" value="Winged helix-like DNA-binding domain superfamily/Winged helix DNA-binding domain"/>
    <property type="match status" value="1"/>
</dbReference>
<dbReference type="GO" id="GO:1990429">
    <property type="term" value="C:peroxisomal importomer complex"/>
    <property type="evidence" value="ECO:0007669"/>
    <property type="project" value="TreeGrafter"/>
</dbReference>
<dbReference type="PANTHER" id="PTHR23058:SF5">
    <property type="entry name" value="PEROXISOMAL MEMBRANE PROTEIN PEX14"/>
    <property type="match status" value="1"/>
</dbReference>
<evidence type="ECO:0000259" key="9">
    <source>
        <dbReference type="Pfam" id="PF04695"/>
    </source>
</evidence>
<name>A0A9P9AMH5_9HYPO</name>
<evidence type="ECO:0000256" key="2">
    <source>
        <dbReference type="ARBA" id="ARBA00023010"/>
    </source>
</evidence>
<comment type="caution">
    <text evidence="10">The sequence shown here is derived from an EMBL/GenBank/DDBJ whole genome shotgun (WGS) entry which is preliminary data.</text>
</comment>
<evidence type="ECO:0000256" key="6">
    <source>
        <dbReference type="ARBA" id="ARBA00046271"/>
    </source>
</evidence>
<feature type="compositionally biased region" description="Basic and acidic residues" evidence="8">
    <location>
        <begin position="64"/>
        <end position="97"/>
    </location>
</feature>
<accession>A0A9P9AMH5</accession>
<evidence type="ECO:0000256" key="1">
    <source>
        <dbReference type="ARBA" id="ARBA00005443"/>
    </source>
</evidence>
<feature type="region of interest" description="Disordered" evidence="8">
    <location>
        <begin position="235"/>
        <end position="260"/>
    </location>
</feature>
<dbReference type="Pfam" id="PF04695">
    <property type="entry name" value="Pex14_N"/>
    <property type="match status" value="1"/>
</dbReference>
<proteinExistence type="inferred from homology"/>
<dbReference type="InterPro" id="IPR006785">
    <property type="entry name" value="Pex14_N"/>
</dbReference>
<comment type="similarity">
    <text evidence="1 7">Belongs to the peroxin-14 family.</text>
</comment>
<gene>
    <name evidence="10" type="ORF">B0T10DRAFT_496822</name>
</gene>
<comment type="subcellular location">
    <subcellularLocation>
        <location evidence="6 7">Peroxisome membrane</location>
    </subcellularLocation>
</comment>
<dbReference type="GO" id="GO:0005778">
    <property type="term" value="C:peroxisomal membrane"/>
    <property type="evidence" value="ECO:0007669"/>
    <property type="project" value="UniProtKB-SubCell"/>
</dbReference>
<dbReference type="GO" id="GO:0016560">
    <property type="term" value="P:protein import into peroxisome matrix, docking"/>
    <property type="evidence" value="ECO:0007669"/>
    <property type="project" value="UniProtKB-UniRule"/>
</dbReference>